<evidence type="ECO:0000313" key="3">
    <source>
        <dbReference type="EMBL" id="GIF54777.1"/>
    </source>
</evidence>
<evidence type="ECO:0000313" key="4">
    <source>
        <dbReference type="Proteomes" id="UP000624325"/>
    </source>
</evidence>
<dbReference type="InterPro" id="IPR012338">
    <property type="entry name" value="Beta-lactam/transpept-like"/>
</dbReference>
<reference evidence="3 4" key="1">
    <citation type="submission" date="2021-01" db="EMBL/GenBank/DDBJ databases">
        <title>Whole genome shotgun sequence of Asanoa iriomotensis NBRC 100142.</title>
        <authorList>
            <person name="Komaki H."/>
            <person name="Tamura T."/>
        </authorList>
    </citation>
    <scope>NUCLEOTIDE SEQUENCE [LARGE SCALE GENOMIC DNA]</scope>
    <source>
        <strain evidence="3 4">NBRC 100142</strain>
    </source>
</reference>
<dbReference type="Pfam" id="PF13354">
    <property type="entry name" value="Beta-lactamase2"/>
    <property type="match status" value="1"/>
</dbReference>
<feature type="region of interest" description="Disordered" evidence="1">
    <location>
        <begin position="23"/>
        <end position="44"/>
    </location>
</feature>
<name>A0ABQ4BW79_9ACTN</name>
<sequence>MLALTGAGVVEASALWRLSGDGGTATPAAAKPSHSPTPSPTPDYLAEAKAKITAYVNRVGKGHLTVAVKDRGSDIAVTAGATRFQTASIIKVDILAALLLRARQRDQEITNTDRRNAKKMITLSDNSAATTLFWKVGGTAGLNTANRTFGLKETVPTSSWGMSKTTAADQIRLLTAITDPDGPLDDDGRSYLFDLMSQVDETQDWGVPAAAGADTTGVYVKNGWDTITADGGLWQVNTIGRLVEPGHDWLVAVLSNHHKTQTAGVRMIEAAAKYVLGELRKIPTA</sequence>
<dbReference type="Proteomes" id="UP000624325">
    <property type="component" value="Unassembled WGS sequence"/>
</dbReference>
<feature type="compositionally biased region" description="Low complexity" evidence="1">
    <location>
        <begin position="24"/>
        <end position="34"/>
    </location>
</feature>
<proteinExistence type="predicted"/>
<dbReference type="InterPro" id="IPR000871">
    <property type="entry name" value="Beta-lactam_class-A"/>
</dbReference>
<dbReference type="EMBL" id="BONC01000003">
    <property type="protein sequence ID" value="GIF54777.1"/>
    <property type="molecule type" value="Genomic_DNA"/>
</dbReference>
<dbReference type="PANTHER" id="PTHR35333">
    <property type="entry name" value="BETA-LACTAMASE"/>
    <property type="match status" value="1"/>
</dbReference>
<evidence type="ECO:0000256" key="1">
    <source>
        <dbReference type="SAM" id="MobiDB-lite"/>
    </source>
</evidence>
<feature type="domain" description="Beta-lactamase class A catalytic" evidence="2">
    <location>
        <begin position="79"/>
        <end position="236"/>
    </location>
</feature>
<keyword evidence="4" id="KW-1185">Reference proteome</keyword>
<evidence type="ECO:0000259" key="2">
    <source>
        <dbReference type="Pfam" id="PF13354"/>
    </source>
</evidence>
<dbReference type="SUPFAM" id="SSF56601">
    <property type="entry name" value="beta-lactamase/transpeptidase-like"/>
    <property type="match status" value="1"/>
</dbReference>
<gene>
    <name evidence="3" type="ORF">Air01nite_08720</name>
</gene>
<dbReference type="Gene3D" id="3.40.710.10">
    <property type="entry name" value="DD-peptidase/beta-lactamase superfamily"/>
    <property type="match status" value="1"/>
</dbReference>
<protein>
    <recommendedName>
        <fullName evidence="2">Beta-lactamase class A catalytic domain-containing protein</fullName>
    </recommendedName>
</protein>
<comment type="caution">
    <text evidence="3">The sequence shown here is derived from an EMBL/GenBank/DDBJ whole genome shotgun (WGS) entry which is preliminary data.</text>
</comment>
<organism evidence="3 4">
    <name type="scientific">Asanoa iriomotensis</name>
    <dbReference type="NCBI Taxonomy" id="234613"/>
    <lineage>
        <taxon>Bacteria</taxon>
        <taxon>Bacillati</taxon>
        <taxon>Actinomycetota</taxon>
        <taxon>Actinomycetes</taxon>
        <taxon>Micromonosporales</taxon>
        <taxon>Micromonosporaceae</taxon>
        <taxon>Asanoa</taxon>
    </lineage>
</organism>
<dbReference type="InterPro" id="IPR045155">
    <property type="entry name" value="Beta-lactam_cat"/>
</dbReference>
<accession>A0ABQ4BW79</accession>
<dbReference type="PANTHER" id="PTHR35333:SF3">
    <property type="entry name" value="BETA-LACTAMASE-TYPE TRANSPEPTIDASE FOLD CONTAINING PROTEIN"/>
    <property type="match status" value="1"/>
</dbReference>